<accession>A0A0B2S0M9</accession>
<gene>
    <name evidence="1" type="ORF">glysoja_038929</name>
</gene>
<sequence>MNLTSYNYYYKVATILDTSHISSVKDQYILGQQLGWSSLVCHKGMTSLKFPLEPWDRIPEYAKDLIRGMLCTDPSLKGSLSRRDFFSLFTNTLTFAVEQKSCKLECSANMADVNAIAGETNLGRLLLLQDSPLWIGRDVKEMDHKQEKQNN</sequence>
<proteinExistence type="predicted"/>
<name>A0A0B2S0M9_GLYSO</name>
<organism evidence="1">
    <name type="scientific">Glycine soja</name>
    <name type="common">Wild soybean</name>
    <dbReference type="NCBI Taxonomy" id="3848"/>
    <lineage>
        <taxon>Eukaryota</taxon>
        <taxon>Viridiplantae</taxon>
        <taxon>Streptophyta</taxon>
        <taxon>Embryophyta</taxon>
        <taxon>Tracheophyta</taxon>
        <taxon>Spermatophyta</taxon>
        <taxon>Magnoliopsida</taxon>
        <taxon>eudicotyledons</taxon>
        <taxon>Gunneridae</taxon>
        <taxon>Pentapetalae</taxon>
        <taxon>rosids</taxon>
        <taxon>fabids</taxon>
        <taxon>Fabales</taxon>
        <taxon>Fabaceae</taxon>
        <taxon>Papilionoideae</taxon>
        <taxon>50 kb inversion clade</taxon>
        <taxon>NPAAA clade</taxon>
        <taxon>indigoferoid/millettioid clade</taxon>
        <taxon>Phaseoleae</taxon>
        <taxon>Glycine</taxon>
        <taxon>Glycine subgen. Soja</taxon>
    </lineage>
</organism>
<dbReference type="EMBL" id="KN645842">
    <property type="protein sequence ID" value="KHN40246.1"/>
    <property type="molecule type" value="Genomic_DNA"/>
</dbReference>
<dbReference type="AlphaFoldDB" id="A0A0B2S0M9"/>
<reference evidence="1" key="1">
    <citation type="submission" date="2014-07" db="EMBL/GenBank/DDBJ databases">
        <title>Identification of a novel salt tolerance gene in wild soybean by whole-genome sequencing.</title>
        <authorList>
            <person name="Lam H.-M."/>
            <person name="Qi X."/>
            <person name="Li M.-W."/>
            <person name="Liu X."/>
            <person name="Xie M."/>
            <person name="Ni M."/>
            <person name="Xu X."/>
        </authorList>
    </citation>
    <scope>NUCLEOTIDE SEQUENCE [LARGE SCALE GENOMIC DNA]</scope>
    <source>
        <tissue evidence="1">Root</tissue>
    </source>
</reference>
<protein>
    <submittedName>
        <fullName evidence="1">Uncharacterized protein</fullName>
    </submittedName>
</protein>
<evidence type="ECO:0000313" key="1">
    <source>
        <dbReference type="EMBL" id="KHN40246.1"/>
    </source>
</evidence>
<dbReference type="Proteomes" id="UP000053555">
    <property type="component" value="Unassembled WGS sequence"/>
</dbReference>